<dbReference type="PANTHER" id="PTHR42978:SF5">
    <property type="entry name" value="METALLO-BETA-LACTAMASE DOMAIN-CONTAINING PROTEIN"/>
    <property type="match status" value="1"/>
</dbReference>
<dbReference type="HOGENOM" id="CLU_030571_1_0_1"/>
<name>A0A0D2D8L8_9EURO</name>
<dbReference type="OrthoDB" id="10250730at2759"/>
<keyword evidence="4" id="KW-0862">Zinc</keyword>
<evidence type="ECO:0000313" key="7">
    <source>
        <dbReference type="Proteomes" id="UP000053342"/>
    </source>
</evidence>
<dbReference type="CDD" id="cd07730">
    <property type="entry name" value="metallo-hydrolase-like_MBL-fold"/>
    <property type="match status" value="1"/>
</dbReference>
<gene>
    <name evidence="6" type="ORF">PV06_08649</name>
</gene>
<organism evidence="6 7">
    <name type="scientific">Exophiala oligosperma</name>
    <dbReference type="NCBI Taxonomy" id="215243"/>
    <lineage>
        <taxon>Eukaryota</taxon>
        <taxon>Fungi</taxon>
        <taxon>Dikarya</taxon>
        <taxon>Ascomycota</taxon>
        <taxon>Pezizomycotina</taxon>
        <taxon>Eurotiomycetes</taxon>
        <taxon>Chaetothyriomycetidae</taxon>
        <taxon>Chaetothyriales</taxon>
        <taxon>Herpotrichiellaceae</taxon>
        <taxon>Exophiala</taxon>
    </lineage>
</organism>
<evidence type="ECO:0000313" key="6">
    <source>
        <dbReference type="EMBL" id="KIW38810.1"/>
    </source>
</evidence>
<evidence type="ECO:0000256" key="4">
    <source>
        <dbReference type="ARBA" id="ARBA00022833"/>
    </source>
</evidence>
<comment type="similarity">
    <text evidence="1">Belongs to the metallo-beta-lactamase superfamily.</text>
</comment>
<dbReference type="SMART" id="SM00849">
    <property type="entry name" value="Lactamase_B"/>
    <property type="match status" value="1"/>
</dbReference>
<sequence>MARNYRFQPMDKVVNLSVHIFLVGQQVGVEATSKDRDVDDASQAESAVMGLNPSVAIARSQSAVTGQQETLPEAVLSNCFGGKSTYDRNISGTMAPSLLHPAKKPEALNAPPGASCKVHIIDGTARVTAPTDLFMTPPIHGHTQMTVPAVSFLVEQVSSGRKILFDLGLRKDWQSHPPAVQSLISGPGWAFHIPKNVNEVLEENGVDVKGGAIEAVVWSHWHFDHTGDVSQFPPSTALITGPGVREAFFPTYPENEKSPLLSSDFANRDHIELDFDGRSRFRIGGLRAIDHFGDGSFYLLDAPGHAIGHTCGLARVTSTREGDPEDTFIFMGGDTAHHGGEFRPTEYLPLPAEISPSPHVSKYASVCPGHLFEAIHPRKKGVDPYYDLSTHVAHDLQEAKRSVERMQVFDATDNVLVIIAHDPTVLDKASGLEWFPHGTVKNWKAANAAENVRWMFLRDFVAAVENVAA</sequence>
<dbReference type="AlphaFoldDB" id="A0A0D2D8L8"/>
<feature type="domain" description="Metallo-beta-lactamase" evidence="5">
    <location>
        <begin position="148"/>
        <end position="370"/>
    </location>
</feature>
<protein>
    <recommendedName>
        <fullName evidence="5">Metallo-beta-lactamase domain-containing protein</fullName>
    </recommendedName>
</protein>
<dbReference type="STRING" id="215243.A0A0D2D8L8"/>
<dbReference type="InterPro" id="IPR036866">
    <property type="entry name" value="RibonucZ/Hydroxyglut_hydro"/>
</dbReference>
<dbReference type="InterPro" id="IPR001279">
    <property type="entry name" value="Metallo-B-lactamas"/>
</dbReference>
<dbReference type="SUPFAM" id="SSF56281">
    <property type="entry name" value="Metallo-hydrolase/oxidoreductase"/>
    <property type="match status" value="1"/>
</dbReference>
<evidence type="ECO:0000259" key="5">
    <source>
        <dbReference type="SMART" id="SM00849"/>
    </source>
</evidence>
<evidence type="ECO:0000256" key="3">
    <source>
        <dbReference type="ARBA" id="ARBA00022801"/>
    </source>
</evidence>
<dbReference type="PANTHER" id="PTHR42978">
    <property type="entry name" value="QUORUM-QUENCHING LACTONASE YTNP-RELATED-RELATED"/>
    <property type="match status" value="1"/>
</dbReference>
<keyword evidence="7" id="KW-1185">Reference proteome</keyword>
<evidence type="ECO:0000256" key="2">
    <source>
        <dbReference type="ARBA" id="ARBA00022723"/>
    </source>
</evidence>
<accession>A0A0D2D8L8</accession>
<reference evidence="6 7" key="1">
    <citation type="submission" date="2015-01" db="EMBL/GenBank/DDBJ databases">
        <title>The Genome Sequence of Exophiala oligosperma CBS72588.</title>
        <authorList>
            <consortium name="The Broad Institute Genomics Platform"/>
            <person name="Cuomo C."/>
            <person name="de Hoog S."/>
            <person name="Gorbushina A."/>
            <person name="Stielow B."/>
            <person name="Teixiera M."/>
            <person name="Abouelleil A."/>
            <person name="Chapman S.B."/>
            <person name="Priest M."/>
            <person name="Young S.K."/>
            <person name="Wortman J."/>
            <person name="Nusbaum C."/>
            <person name="Birren B."/>
        </authorList>
    </citation>
    <scope>NUCLEOTIDE SEQUENCE [LARGE SCALE GENOMIC DNA]</scope>
    <source>
        <strain evidence="6 7">CBS 72588</strain>
    </source>
</reference>
<dbReference type="RefSeq" id="XP_016259026.1">
    <property type="nucleotide sequence ID" value="XM_016410004.1"/>
</dbReference>
<proteinExistence type="inferred from homology"/>
<dbReference type="Pfam" id="PF00753">
    <property type="entry name" value="Lactamase_B"/>
    <property type="match status" value="1"/>
</dbReference>
<dbReference type="GeneID" id="27360723"/>
<dbReference type="Gene3D" id="3.60.15.10">
    <property type="entry name" value="Ribonuclease Z/Hydroxyacylglutathione hydrolase-like"/>
    <property type="match status" value="1"/>
</dbReference>
<dbReference type="EMBL" id="KN847340">
    <property type="protein sequence ID" value="KIW38810.1"/>
    <property type="molecule type" value="Genomic_DNA"/>
</dbReference>
<dbReference type="Proteomes" id="UP000053342">
    <property type="component" value="Unassembled WGS sequence"/>
</dbReference>
<dbReference type="InterPro" id="IPR051013">
    <property type="entry name" value="MBL_superfamily_lactonases"/>
</dbReference>
<keyword evidence="3" id="KW-0378">Hydrolase</keyword>
<dbReference type="GO" id="GO:0016787">
    <property type="term" value="F:hydrolase activity"/>
    <property type="evidence" value="ECO:0007669"/>
    <property type="project" value="UniProtKB-KW"/>
</dbReference>
<evidence type="ECO:0000256" key="1">
    <source>
        <dbReference type="ARBA" id="ARBA00007749"/>
    </source>
</evidence>
<dbReference type="VEuPathDB" id="FungiDB:PV06_08649"/>
<dbReference type="GO" id="GO:0046872">
    <property type="term" value="F:metal ion binding"/>
    <property type="evidence" value="ECO:0007669"/>
    <property type="project" value="UniProtKB-KW"/>
</dbReference>
<keyword evidence="2" id="KW-0479">Metal-binding</keyword>